<reference evidence="1 2" key="1">
    <citation type="submission" date="2016-10" db="EMBL/GenBank/DDBJ databases">
        <authorList>
            <person name="de Groot N.N."/>
        </authorList>
    </citation>
    <scope>NUCLEOTIDE SEQUENCE [LARGE SCALE GENOMIC DNA]</scope>
    <source>
        <strain evidence="1 2">Vu-144</strain>
    </source>
</reference>
<dbReference type="Proteomes" id="UP000199041">
    <property type="component" value="Unassembled WGS sequence"/>
</dbReference>
<evidence type="ECO:0000313" key="1">
    <source>
        <dbReference type="EMBL" id="SDZ75200.1"/>
    </source>
</evidence>
<sequence>MKKPLVYDRLFGFKKDLRQHFDDLEKDFCSIAAILRRNKNTLHPDS</sequence>
<name>A0A1H3VKA2_9BACT</name>
<accession>A0A1H3VKA2</accession>
<dbReference type="AlphaFoldDB" id="A0A1H3VKA2"/>
<proteinExistence type="predicted"/>
<keyword evidence="2" id="KW-1185">Reference proteome</keyword>
<dbReference type="EMBL" id="FNQY01000001">
    <property type="protein sequence ID" value="SDZ75200.1"/>
    <property type="molecule type" value="Genomic_DNA"/>
</dbReference>
<organism evidence="1 2">
    <name type="scientific">Arachidicoccus rhizosphaerae</name>
    <dbReference type="NCBI Taxonomy" id="551991"/>
    <lineage>
        <taxon>Bacteria</taxon>
        <taxon>Pseudomonadati</taxon>
        <taxon>Bacteroidota</taxon>
        <taxon>Chitinophagia</taxon>
        <taxon>Chitinophagales</taxon>
        <taxon>Chitinophagaceae</taxon>
        <taxon>Arachidicoccus</taxon>
    </lineage>
</organism>
<protein>
    <submittedName>
        <fullName evidence="1">Uncharacterized protein</fullName>
    </submittedName>
</protein>
<dbReference type="RefSeq" id="WP_170831097.1">
    <property type="nucleotide sequence ID" value="NZ_FNQY01000001.1"/>
</dbReference>
<evidence type="ECO:0000313" key="2">
    <source>
        <dbReference type="Proteomes" id="UP000199041"/>
    </source>
</evidence>
<gene>
    <name evidence="1" type="ORF">SAMN05192529_101226</name>
</gene>